<dbReference type="AlphaFoldDB" id="A0AA37MKJ7"/>
<sequence length="92" mass="10378">MSSILDIRALELRITDIVDDYVKQPYNDDDVLAIGRRCGKITIKADSKEKIKVGKTTELYPLKDLVRTGNDGKTESDCDKISDIANSWLFLD</sequence>
<comment type="caution">
    <text evidence="1">The sequence shown here is derived from an EMBL/GenBank/DDBJ whole genome shotgun (WGS) entry which is preliminary data.</text>
</comment>
<protein>
    <submittedName>
        <fullName evidence="1">Uncharacterized protein</fullName>
    </submittedName>
</protein>
<name>A0AA37MKJ7_XYLRU</name>
<proteinExistence type="predicted"/>
<dbReference type="EMBL" id="BPTT01000001">
    <property type="protein sequence ID" value="GJG32766.1"/>
    <property type="molecule type" value="Genomic_DNA"/>
</dbReference>
<organism evidence="1 2">
    <name type="scientific">Xylanibacter ruminicola</name>
    <name type="common">Prevotella ruminicola</name>
    <dbReference type="NCBI Taxonomy" id="839"/>
    <lineage>
        <taxon>Bacteria</taxon>
        <taxon>Pseudomonadati</taxon>
        <taxon>Bacteroidota</taxon>
        <taxon>Bacteroidia</taxon>
        <taxon>Bacteroidales</taxon>
        <taxon>Prevotellaceae</taxon>
        <taxon>Xylanibacter</taxon>
    </lineage>
</organism>
<dbReference type="RefSeq" id="WP_041385536.1">
    <property type="nucleotide sequence ID" value="NZ_BPTT01000001.1"/>
</dbReference>
<evidence type="ECO:0000313" key="2">
    <source>
        <dbReference type="Proteomes" id="UP000887097"/>
    </source>
</evidence>
<gene>
    <name evidence="1" type="ORF">PRMUPPPA20_08750</name>
</gene>
<reference evidence="1" key="1">
    <citation type="submission" date="2021-08" db="EMBL/GenBank/DDBJ databases">
        <title>Prevotella lacticifex sp. nov., isolated from rumen of cow.</title>
        <authorList>
            <person name="Shinkai T."/>
            <person name="Ikeyama N."/>
            <person name="Kumagai M."/>
            <person name="Ohmori H."/>
            <person name="Sakamoto M."/>
            <person name="Ohkuma M."/>
            <person name="Mitsumori M."/>
        </authorList>
    </citation>
    <scope>NUCLEOTIDE SEQUENCE</scope>
    <source>
        <strain evidence="1">JCM 8259</strain>
    </source>
</reference>
<accession>A0AA37MKJ7</accession>
<dbReference type="Proteomes" id="UP000887097">
    <property type="component" value="Unassembled WGS sequence"/>
</dbReference>
<dbReference type="GeneID" id="31499911"/>
<evidence type="ECO:0000313" key="1">
    <source>
        <dbReference type="EMBL" id="GJG32766.1"/>
    </source>
</evidence>